<keyword evidence="3 5" id="KW-1133">Transmembrane helix</keyword>
<dbReference type="STRING" id="649638.Trad_1966"/>
<evidence type="ECO:0000256" key="4">
    <source>
        <dbReference type="ARBA" id="ARBA00023136"/>
    </source>
</evidence>
<dbReference type="Proteomes" id="UP000000379">
    <property type="component" value="Chromosome"/>
</dbReference>
<dbReference type="InterPro" id="IPR008217">
    <property type="entry name" value="Ccc1_fam"/>
</dbReference>
<dbReference type="OrthoDB" id="5506246at2"/>
<feature type="transmembrane region" description="Helical" evidence="5">
    <location>
        <begin position="28"/>
        <end position="52"/>
    </location>
</feature>
<keyword evidence="7" id="KW-1185">Reference proteome</keyword>
<dbReference type="GO" id="GO:0005384">
    <property type="term" value="F:manganese ion transmembrane transporter activity"/>
    <property type="evidence" value="ECO:0007669"/>
    <property type="project" value="InterPro"/>
</dbReference>
<feature type="transmembrane region" description="Helical" evidence="5">
    <location>
        <begin position="191"/>
        <end position="212"/>
    </location>
</feature>
<protein>
    <recommendedName>
        <fullName evidence="8">Integral membrane protein</fullName>
    </recommendedName>
</protein>
<evidence type="ECO:0008006" key="8">
    <source>
        <dbReference type="Google" id="ProtNLM"/>
    </source>
</evidence>
<evidence type="ECO:0000256" key="2">
    <source>
        <dbReference type="ARBA" id="ARBA00022692"/>
    </source>
</evidence>
<dbReference type="GO" id="GO:0030026">
    <property type="term" value="P:intracellular manganese ion homeostasis"/>
    <property type="evidence" value="ECO:0007669"/>
    <property type="project" value="InterPro"/>
</dbReference>
<dbReference type="AlphaFoldDB" id="D7CQU6"/>
<feature type="transmembrane region" description="Helical" evidence="5">
    <location>
        <begin position="161"/>
        <end position="185"/>
    </location>
</feature>
<dbReference type="EMBL" id="CP002049">
    <property type="protein sequence ID" value="ADI15080.1"/>
    <property type="molecule type" value="Genomic_DNA"/>
</dbReference>
<reference evidence="7" key="1">
    <citation type="submission" date="2010-05" db="EMBL/GenBank/DDBJ databases">
        <title>The complete genome of Truepera radiovictris DSM 17093.</title>
        <authorList>
            <consortium name="US DOE Joint Genome Institute (JGI-PGF)"/>
            <person name="Lucas S."/>
            <person name="Copeland A."/>
            <person name="Lapidus A."/>
            <person name="Glavina del Rio T."/>
            <person name="Dalin E."/>
            <person name="Tice H."/>
            <person name="Bruce D."/>
            <person name="Goodwin L."/>
            <person name="Pitluck S."/>
            <person name="Kyrpides N."/>
            <person name="Mavromatis K."/>
            <person name="Ovchinnikova G."/>
            <person name="Munk A.C."/>
            <person name="Detter J.C."/>
            <person name="Han C."/>
            <person name="Tapia R."/>
            <person name="Land M."/>
            <person name="Hauser L."/>
            <person name="Markowitz V."/>
            <person name="Cheng J.-F."/>
            <person name="Hugenholtz P."/>
            <person name="Woyke T."/>
            <person name="Wu D."/>
            <person name="Tindall B."/>
            <person name="Pomrenke H.G."/>
            <person name="Brambilla E."/>
            <person name="Klenk H.-P."/>
            <person name="Eisen J.A."/>
        </authorList>
    </citation>
    <scope>NUCLEOTIDE SEQUENCE [LARGE SCALE GENOMIC DNA]</scope>
    <source>
        <strain evidence="7">DSM 17093 / CIP 108686 / LMG 22925 / RQ-24</strain>
    </source>
</reference>
<proteinExistence type="predicted"/>
<feature type="transmembrane region" description="Helical" evidence="5">
    <location>
        <begin position="58"/>
        <end position="77"/>
    </location>
</feature>
<comment type="subcellular location">
    <subcellularLocation>
        <location evidence="1">Endomembrane system</location>
        <topology evidence="1">Multi-pass membrane protein</topology>
    </subcellularLocation>
</comment>
<dbReference type="Pfam" id="PF01988">
    <property type="entry name" value="VIT1"/>
    <property type="match status" value="1"/>
</dbReference>
<dbReference type="KEGG" id="tra:Trad_1966"/>
<accession>D7CQU6</accession>
<dbReference type="RefSeq" id="WP_013178445.1">
    <property type="nucleotide sequence ID" value="NC_014221.1"/>
</dbReference>
<keyword evidence="2 5" id="KW-0812">Transmembrane</keyword>
<dbReference type="HOGENOM" id="CLU_038957_2_0_0"/>
<evidence type="ECO:0000256" key="1">
    <source>
        <dbReference type="ARBA" id="ARBA00004127"/>
    </source>
</evidence>
<sequence>MAHDAELAAEHEPEAIRERLAATRRHSYLGDAVLGGIDGCVTTFAVVAGTVGGGFSDAVALVLGLANLIADGFSMAVSNYQNAQSQREALLDTRRTEERHIAAVPEGEREEVRQLFAAKGFTGEALEEIVRVITQDRQLWVNTMLTEEHGLALEGPKPLRAALATFAAFLLVGALPLLPFLLPGLERSETFALSAGVTGLAFFGIGAAKGWVVGRPLLRAGVQTLLLGGAAAALAYLVGYWLRTTFGI</sequence>
<evidence type="ECO:0000313" key="6">
    <source>
        <dbReference type="EMBL" id="ADI15080.1"/>
    </source>
</evidence>
<organism evidence="6 7">
    <name type="scientific">Truepera radiovictrix (strain DSM 17093 / CIP 108686 / LMG 22925 / RQ-24)</name>
    <dbReference type="NCBI Taxonomy" id="649638"/>
    <lineage>
        <taxon>Bacteria</taxon>
        <taxon>Thermotogati</taxon>
        <taxon>Deinococcota</taxon>
        <taxon>Deinococci</taxon>
        <taxon>Trueperales</taxon>
        <taxon>Trueperaceae</taxon>
        <taxon>Truepera</taxon>
    </lineage>
</organism>
<name>D7CQU6_TRURR</name>
<dbReference type="GO" id="GO:0012505">
    <property type="term" value="C:endomembrane system"/>
    <property type="evidence" value="ECO:0007669"/>
    <property type="project" value="UniProtKB-SubCell"/>
</dbReference>
<evidence type="ECO:0000313" key="7">
    <source>
        <dbReference type="Proteomes" id="UP000000379"/>
    </source>
</evidence>
<reference evidence="6 7" key="2">
    <citation type="journal article" date="2011" name="Stand. Genomic Sci.">
        <title>Complete genome sequence of Truepera radiovictrix type strain (RQ-24).</title>
        <authorList>
            <person name="Ivanova N."/>
            <person name="Rohde C."/>
            <person name="Munk C."/>
            <person name="Nolan M."/>
            <person name="Lucas S."/>
            <person name="Del Rio T.G."/>
            <person name="Tice H."/>
            <person name="Deshpande S."/>
            <person name="Cheng J.F."/>
            <person name="Tapia R."/>
            <person name="Han C."/>
            <person name="Goodwin L."/>
            <person name="Pitluck S."/>
            <person name="Liolios K."/>
            <person name="Mavromatis K."/>
            <person name="Mikhailova N."/>
            <person name="Pati A."/>
            <person name="Chen A."/>
            <person name="Palaniappan K."/>
            <person name="Land M."/>
            <person name="Hauser L."/>
            <person name="Chang Y.J."/>
            <person name="Jeffries C.D."/>
            <person name="Brambilla E."/>
            <person name="Rohde M."/>
            <person name="Goker M."/>
            <person name="Tindall B.J."/>
            <person name="Woyke T."/>
            <person name="Bristow J."/>
            <person name="Eisen J.A."/>
            <person name="Markowitz V."/>
            <person name="Hugenholtz P."/>
            <person name="Kyrpides N.C."/>
            <person name="Klenk H.P."/>
            <person name="Lapidus A."/>
        </authorList>
    </citation>
    <scope>NUCLEOTIDE SEQUENCE [LARGE SCALE GENOMIC DNA]</scope>
    <source>
        <strain evidence="7">DSM 17093 / CIP 108686 / LMG 22925 / RQ-24</strain>
    </source>
</reference>
<evidence type="ECO:0000256" key="3">
    <source>
        <dbReference type="ARBA" id="ARBA00022989"/>
    </source>
</evidence>
<feature type="transmembrane region" description="Helical" evidence="5">
    <location>
        <begin position="224"/>
        <end position="242"/>
    </location>
</feature>
<gene>
    <name evidence="6" type="ordered locus">Trad_1966</name>
</gene>
<keyword evidence="4 5" id="KW-0472">Membrane</keyword>
<dbReference type="PANTHER" id="PTHR31851">
    <property type="entry name" value="FE(2+)/MN(2+) TRANSPORTER PCL1"/>
    <property type="match status" value="1"/>
</dbReference>
<evidence type="ECO:0000256" key="5">
    <source>
        <dbReference type="SAM" id="Phobius"/>
    </source>
</evidence>
<dbReference type="eggNOG" id="COG1814">
    <property type="taxonomic scope" value="Bacteria"/>
</dbReference>